<dbReference type="SUPFAM" id="SSF54373">
    <property type="entry name" value="FAD-linked reductases, C-terminal domain"/>
    <property type="match status" value="1"/>
</dbReference>
<dbReference type="SUPFAM" id="SSF51905">
    <property type="entry name" value="FAD/NAD(P)-binding domain"/>
    <property type="match status" value="1"/>
</dbReference>
<proteinExistence type="predicted"/>
<gene>
    <name evidence="3" type="ORF">METZ01_LOCUS113606</name>
</gene>
<organism evidence="3">
    <name type="scientific">marine metagenome</name>
    <dbReference type="NCBI Taxonomy" id="408172"/>
    <lineage>
        <taxon>unclassified sequences</taxon>
        <taxon>metagenomes</taxon>
        <taxon>ecological metagenomes</taxon>
    </lineage>
</organism>
<dbReference type="InterPro" id="IPR006076">
    <property type="entry name" value="FAD-dep_OxRdtase"/>
</dbReference>
<keyword evidence="1" id="KW-0560">Oxidoreductase</keyword>
<dbReference type="Gene3D" id="3.30.9.10">
    <property type="entry name" value="D-Amino Acid Oxidase, subunit A, domain 2"/>
    <property type="match status" value="1"/>
</dbReference>
<evidence type="ECO:0000313" key="3">
    <source>
        <dbReference type="EMBL" id="SVA60752.1"/>
    </source>
</evidence>
<dbReference type="Gene3D" id="3.50.50.60">
    <property type="entry name" value="FAD/NAD(P)-binding domain"/>
    <property type="match status" value="2"/>
</dbReference>
<evidence type="ECO:0000256" key="1">
    <source>
        <dbReference type="ARBA" id="ARBA00023002"/>
    </source>
</evidence>
<dbReference type="GO" id="GO:0016491">
    <property type="term" value="F:oxidoreductase activity"/>
    <property type="evidence" value="ECO:0007669"/>
    <property type="project" value="UniProtKB-KW"/>
</dbReference>
<dbReference type="PROSITE" id="PS51257">
    <property type="entry name" value="PROKAR_LIPOPROTEIN"/>
    <property type="match status" value="1"/>
</dbReference>
<accession>A0A381X877</accession>
<feature type="domain" description="FAD dependent oxidoreductase" evidence="2">
    <location>
        <begin position="5"/>
        <end position="397"/>
    </location>
</feature>
<protein>
    <recommendedName>
        <fullName evidence="2">FAD dependent oxidoreductase domain-containing protein</fullName>
    </recommendedName>
</protein>
<dbReference type="GO" id="GO:0005737">
    <property type="term" value="C:cytoplasm"/>
    <property type="evidence" value="ECO:0007669"/>
    <property type="project" value="TreeGrafter"/>
</dbReference>
<evidence type="ECO:0000259" key="2">
    <source>
        <dbReference type="Pfam" id="PF01266"/>
    </source>
</evidence>
<dbReference type="Pfam" id="PF01266">
    <property type="entry name" value="DAO"/>
    <property type="match status" value="1"/>
</dbReference>
<dbReference type="EMBL" id="UINC01014196">
    <property type="protein sequence ID" value="SVA60752.1"/>
    <property type="molecule type" value="Genomic_DNA"/>
</dbReference>
<dbReference type="PANTHER" id="PTHR13847">
    <property type="entry name" value="SARCOSINE DEHYDROGENASE-RELATED"/>
    <property type="match status" value="1"/>
</dbReference>
<sequence length="426" mass="45814">MSRPRILVVGGGIIGVSCAYALAKAGAQVQLLERDKIGSGASGGNAGTVAVGHPPLNRRGRLRQVLLSLLDQGSPVYIPPRWDPSLWGWLRDFVRHCTDEHVEECMKVMAPLGKNALQTFDNIIEEEGIECGYIRSGYYKVCITEPGLVSARNEAAAIEAYGYHPEYISSEELRRREPEFSPELLGGIHYPESRSLDPLKFLEALTERARLRGARISEGVSVLSMSIISGRVVGLRTNEGEVGADAVVLATGPFSAGILNEVGIQLPLQPGKGYHRDYAIGPGGAPPIKIACELSEASVFCTPMGDFVRLAGTMEFSGFNRVMRTPRLNQLTNAAHRCFPGLGGGGLKSEWCGLRPMASDGMPIIGSIGDIKGLSVATGHGMLGLTLGPITGQMIAREMLDIEEPKLRKLSPDRFRGATLVNTKNP</sequence>
<reference evidence="3" key="1">
    <citation type="submission" date="2018-05" db="EMBL/GenBank/DDBJ databases">
        <authorList>
            <person name="Lanie J.A."/>
            <person name="Ng W.-L."/>
            <person name="Kazmierczak K.M."/>
            <person name="Andrzejewski T.M."/>
            <person name="Davidsen T.M."/>
            <person name="Wayne K.J."/>
            <person name="Tettelin H."/>
            <person name="Glass J.I."/>
            <person name="Rusch D."/>
            <person name="Podicherti R."/>
            <person name="Tsui H.-C.T."/>
            <person name="Winkler M.E."/>
        </authorList>
    </citation>
    <scope>NUCLEOTIDE SEQUENCE</scope>
</reference>
<dbReference type="PANTHER" id="PTHR13847:SF289">
    <property type="entry name" value="GLYCINE OXIDASE"/>
    <property type="match status" value="1"/>
</dbReference>
<dbReference type="AlphaFoldDB" id="A0A381X877"/>
<dbReference type="InterPro" id="IPR036188">
    <property type="entry name" value="FAD/NAD-bd_sf"/>
</dbReference>
<name>A0A381X877_9ZZZZ</name>